<dbReference type="EC" id="2.5.1.145" evidence="7"/>
<evidence type="ECO:0000313" key="8">
    <source>
        <dbReference type="EMBL" id="MCG2587555.1"/>
    </source>
</evidence>
<comment type="similarity">
    <text evidence="1 7">Belongs to the Lgt family.</text>
</comment>
<comment type="caution">
    <text evidence="8">The sequence shown here is derived from an EMBL/GenBank/DDBJ whole genome shotgun (WGS) entry which is preliminary data.</text>
</comment>
<proteinExistence type="inferred from homology"/>
<feature type="transmembrane region" description="Helical" evidence="7">
    <location>
        <begin position="58"/>
        <end position="78"/>
    </location>
</feature>
<dbReference type="PANTHER" id="PTHR30589">
    <property type="entry name" value="PROLIPOPROTEIN DIACYLGLYCERYL TRANSFERASE"/>
    <property type="match status" value="1"/>
</dbReference>
<evidence type="ECO:0000313" key="9">
    <source>
        <dbReference type="Proteomes" id="UP001165366"/>
    </source>
</evidence>
<keyword evidence="4 7" id="KW-0812">Transmembrane</keyword>
<evidence type="ECO:0000256" key="7">
    <source>
        <dbReference type="HAMAP-Rule" id="MF_01147"/>
    </source>
</evidence>
<comment type="pathway">
    <text evidence="7">Protein modification; lipoprotein biosynthesis (diacylglyceryl transfer).</text>
</comment>
<dbReference type="Pfam" id="PF01790">
    <property type="entry name" value="LGT"/>
    <property type="match status" value="1"/>
</dbReference>
<gene>
    <name evidence="7 8" type="primary">lgt</name>
    <name evidence="8" type="ORF">L6773_03175</name>
</gene>
<keyword evidence="9" id="KW-1185">Reference proteome</keyword>
<dbReference type="InterPro" id="IPR001640">
    <property type="entry name" value="Lgt"/>
</dbReference>
<keyword evidence="3 7" id="KW-0808">Transferase</keyword>
<dbReference type="Proteomes" id="UP001165366">
    <property type="component" value="Unassembled WGS sequence"/>
</dbReference>
<feature type="transmembrane region" description="Helical" evidence="7">
    <location>
        <begin position="274"/>
        <end position="291"/>
    </location>
</feature>
<feature type="transmembrane region" description="Helical" evidence="7">
    <location>
        <begin position="93"/>
        <end position="114"/>
    </location>
</feature>
<feature type="transmembrane region" description="Helical" evidence="7">
    <location>
        <begin position="303"/>
        <end position="324"/>
    </location>
</feature>
<comment type="subcellular location">
    <subcellularLocation>
        <location evidence="7">Cell membrane</location>
        <topology evidence="7">Multi-pass membrane protein</topology>
    </subcellularLocation>
</comment>
<feature type="transmembrane region" description="Helical" evidence="7">
    <location>
        <begin position="126"/>
        <end position="146"/>
    </location>
</feature>
<comment type="function">
    <text evidence="7">Catalyzes the transfer of the diacylglyceryl group from phosphatidylglycerol to the sulfhydryl group of the N-terminal cysteine of a prolipoprotein, the first step in the formation of mature lipoproteins.</text>
</comment>
<dbReference type="PROSITE" id="PS01311">
    <property type="entry name" value="LGT"/>
    <property type="match status" value="1"/>
</dbReference>
<reference evidence="8" key="2">
    <citation type="submission" date="2024-05" db="EMBL/GenBank/DDBJ databases">
        <title>Rhodohalobacter halophilus gen. nov., sp. nov., a moderately halophilic member of the family Balneolaceae.</title>
        <authorList>
            <person name="Xia J."/>
        </authorList>
    </citation>
    <scope>NUCLEOTIDE SEQUENCE</scope>
    <source>
        <strain evidence="8">WB101</strain>
    </source>
</reference>
<dbReference type="RefSeq" id="WP_237852399.1">
    <property type="nucleotide sequence ID" value="NZ_JAKLWS010000002.1"/>
</dbReference>
<protein>
    <recommendedName>
        <fullName evidence="7">Phosphatidylglycerol--prolipoprotein diacylglyceryl transferase</fullName>
        <ecNumber evidence="7">2.5.1.145</ecNumber>
    </recommendedName>
</protein>
<dbReference type="GO" id="GO:0008961">
    <property type="term" value="F:phosphatidylglycerol-prolipoprotein diacylglyceryl transferase activity"/>
    <property type="evidence" value="ECO:0007669"/>
    <property type="project" value="UniProtKB-EC"/>
</dbReference>
<evidence type="ECO:0000256" key="5">
    <source>
        <dbReference type="ARBA" id="ARBA00022989"/>
    </source>
</evidence>
<feature type="transmembrane region" description="Helical" evidence="7">
    <location>
        <begin position="244"/>
        <end position="262"/>
    </location>
</feature>
<reference evidence="8" key="1">
    <citation type="submission" date="2022-01" db="EMBL/GenBank/DDBJ databases">
        <authorList>
            <person name="Wang Y."/>
        </authorList>
    </citation>
    <scope>NUCLEOTIDE SEQUENCE</scope>
    <source>
        <strain evidence="8">WB101</strain>
    </source>
</reference>
<evidence type="ECO:0000256" key="1">
    <source>
        <dbReference type="ARBA" id="ARBA00007150"/>
    </source>
</evidence>
<keyword evidence="2 7" id="KW-1003">Cell membrane</keyword>
<dbReference type="PANTHER" id="PTHR30589:SF0">
    <property type="entry name" value="PHOSPHATIDYLGLYCEROL--PROLIPOPROTEIN DIACYLGLYCERYL TRANSFERASE"/>
    <property type="match status" value="1"/>
</dbReference>
<name>A0ABS9K9P9_9BACT</name>
<organism evidence="8 9">
    <name type="scientific">Rhodohalobacter sulfatireducens</name>
    <dbReference type="NCBI Taxonomy" id="2911366"/>
    <lineage>
        <taxon>Bacteria</taxon>
        <taxon>Pseudomonadati</taxon>
        <taxon>Balneolota</taxon>
        <taxon>Balneolia</taxon>
        <taxon>Balneolales</taxon>
        <taxon>Balneolaceae</taxon>
        <taxon>Rhodohalobacter</taxon>
    </lineage>
</organism>
<dbReference type="EMBL" id="JAKLWS010000002">
    <property type="protein sequence ID" value="MCG2587555.1"/>
    <property type="molecule type" value="Genomic_DNA"/>
</dbReference>
<dbReference type="HAMAP" id="MF_01147">
    <property type="entry name" value="Lgt"/>
    <property type="match status" value="1"/>
</dbReference>
<evidence type="ECO:0000256" key="3">
    <source>
        <dbReference type="ARBA" id="ARBA00022679"/>
    </source>
</evidence>
<comment type="catalytic activity">
    <reaction evidence="7">
        <text>L-cysteinyl-[prolipoprotein] + a 1,2-diacyl-sn-glycero-3-phospho-(1'-sn-glycerol) = an S-1,2-diacyl-sn-glyceryl-L-cysteinyl-[prolipoprotein] + sn-glycerol 1-phosphate + H(+)</text>
        <dbReference type="Rhea" id="RHEA:56712"/>
        <dbReference type="Rhea" id="RHEA-COMP:14679"/>
        <dbReference type="Rhea" id="RHEA-COMP:14680"/>
        <dbReference type="ChEBI" id="CHEBI:15378"/>
        <dbReference type="ChEBI" id="CHEBI:29950"/>
        <dbReference type="ChEBI" id="CHEBI:57685"/>
        <dbReference type="ChEBI" id="CHEBI:64716"/>
        <dbReference type="ChEBI" id="CHEBI:140658"/>
        <dbReference type="EC" id="2.5.1.145"/>
    </reaction>
</comment>
<sequence>MNNSDHFTWELDPVIFTIPEFNLPFPLSIYGIILGFILIYFGFQQIKPKSSKEEPEGWKVWGIILGSLVLSQLPFLIISSPTISSIGPIQPRWYGLMWVAAFVSGYMIGLKMFRDAGRTVEELDRLLMYVLVGTIIGARLGHVFFYEADFYLRNVHLIPQVWTGGLASHGAAIGIIIAMYLFANKTHGLNFLWVADRVVPGVAIGGMFIRIGNFFNSEIIGVPTEVPWAVVFTKVDMLPRHPSMLYEAILCLFVLILLVWIYKKYDSKPPEGSLFATFLIALFGGRFFLEFTKQTLADFLEGAFLDMGQLLSIPLVLIGIWILWKKVNWKK</sequence>
<feature type="binding site" evidence="7">
    <location>
        <position position="210"/>
    </location>
    <ligand>
        <name>a 1,2-diacyl-sn-glycero-3-phospho-(1'-sn-glycerol)</name>
        <dbReference type="ChEBI" id="CHEBI:64716"/>
    </ligand>
</feature>
<accession>A0ABS9K9P9</accession>
<feature type="transmembrane region" description="Helical" evidence="7">
    <location>
        <begin position="166"/>
        <end position="183"/>
    </location>
</feature>
<dbReference type="NCBIfam" id="TIGR00544">
    <property type="entry name" value="lgt"/>
    <property type="match status" value="1"/>
</dbReference>
<evidence type="ECO:0000256" key="6">
    <source>
        <dbReference type="ARBA" id="ARBA00023136"/>
    </source>
</evidence>
<feature type="transmembrane region" description="Helical" evidence="7">
    <location>
        <begin position="27"/>
        <end position="46"/>
    </location>
</feature>
<keyword evidence="5 7" id="KW-1133">Transmembrane helix</keyword>
<evidence type="ECO:0000256" key="4">
    <source>
        <dbReference type="ARBA" id="ARBA00022692"/>
    </source>
</evidence>
<keyword evidence="6 7" id="KW-0472">Membrane</keyword>
<evidence type="ECO:0000256" key="2">
    <source>
        <dbReference type="ARBA" id="ARBA00022475"/>
    </source>
</evidence>